<dbReference type="Proteomes" id="UP001373159">
    <property type="component" value="Unassembled WGS sequence"/>
</dbReference>
<dbReference type="Pfam" id="PF22752">
    <property type="entry name" value="DUF488-N3i"/>
    <property type="match status" value="1"/>
</dbReference>
<comment type="caution">
    <text evidence="1">The sequence shown here is derived from an EMBL/GenBank/DDBJ whole genome shotgun (WGS) entry which is preliminary data.</text>
</comment>
<gene>
    <name evidence="1" type="ORF">V8P97_02845</name>
</gene>
<proteinExistence type="predicted"/>
<dbReference type="PANTHER" id="PTHR36849:SF1">
    <property type="entry name" value="CYTOPLASMIC PROTEIN"/>
    <property type="match status" value="1"/>
</dbReference>
<evidence type="ECO:0000313" key="2">
    <source>
        <dbReference type="Proteomes" id="UP001373159"/>
    </source>
</evidence>
<sequence>MGDVTIKRVYEPAEAGDGIRVLVDRLWPRGMTRERAALECWLKDVAPSQELRKWWGHDPARFADFANRYRCELEENPAVDDLLAIVREHDLTTLVYAARDRTINHAAVLREYLVQALADQAQTPAA</sequence>
<dbReference type="InterPro" id="IPR052552">
    <property type="entry name" value="YeaO-like"/>
</dbReference>
<dbReference type="PANTHER" id="PTHR36849">
    <property type="entry name" value="CYTOPLASMIC PROTEIN-RELATED"/>
    <property type="match status" value="1"/>
</dbReference>
<dbReference type="EMBL" id="JBANBB010000001">
    <property type="protein sequence ID" value="MEK0306407.1"/>
    <property type="molecule type" value="Genomic_DNA"/>
</dbReference>
<organism evidence="1 2">
    <name type="scientific">Bifidobacterium favimelis</name>
    <dbReference type="NCBI Taxonomy" id="3122979"/>
    <lineage>
        <taxon>Bacteria</taxon>
        <taxon>Bacillati</taxon>
        <taxon>Actinomycetota</taxon>
        <taxon>Actinomycetes</taxon>
        <taxon>Bifidobacteriales</taxon>
        <taxon>Bifidobacteriaceae</taxon>
        <taxon>Bifidobacterium</taxon>
    </lineage>
</organism>
<keyword evidence="2" id="KW-1185">Reference proteome</keyword>
<reference evidence="1 2" key="1">
    <citation type="submission" date="2024-02" db="EMBL/GenBank/DDBJ databases">
        <title>Bifidobacterium honeyensis sp. nov., isolated from the comb honey.</title>
        <authorList>
            <person name="Liu W."/>
            <person name="Li Y."/>
        </authorList>
    </citation>
    <scope>NUCLEOTIDE SEQUENCE [LARGE SCALE GENOMIC DNA]</scope>
    <source>
        <strain evidence="1 2">IMAU50988</strain>
    </source>
</reference>
<dbReference type="RefSeq" id="WP_340468923.1">
    <property type="nucleotide sequence ID" value="NZ_JBANBB010000001.1"/>
</dbReference>
<name>A0ABU8ZPQ3_9BIFI</name>
<protein>
    <submittedName>
        <fullName evidence="1">DUF488 domain-containing protein</fullName>
    </submittedName>
</protein>
<evidence type="ECO:0000313" key="1">
    <source>
        <dbReference type="EMBL" id="MEK0306407.1"/>
    </source>
</evidence>
<accession>A0ABU8ZPQ3</accession>